<gene>
    <name evidence="3" type="ORF">JCM10512_669</name>
</gene>
<evidence type="ECO:0000256" key="2">
    <source>
        <dbReference type="SAM" id="Phobius"/>
    </source>
</evidence>
<feature type="transmembrane region" description="Helical" evidence="2">
    <location>
        <begin position="328"/>
        <end position="349"/>
    </location>
</feature>
<keyword evidence="2" id="KW-0472">Membrane</keyword>
<feature type="transmembrane region" description="Helical" evidence="2">
    <location>
        <begin position="389"/>
        <end position="407"/>
    </location>
</feature>
<feature type="transmembrane region" description="Helical" evidence="2">
    <location>
        <begin position="279"/>
        <end position="296"/>
    </location>
</feature>
<feature type="transmembrane region" description="Helical" evidence="2">
    <location>
        <begin position="602"/>
        <end position="619"/>
    </location>
</feature>
<dbReference type="Proteomes" id="UP000019131">
    <property type="component" value="Unassembled WGS sequence"/>
</dbReference>
<feature type="transmembrane region" description="Helical" evidence="2">
    <location>
        <begin position="503"/>
        <end position="525"/>
    </location>
</feature>
<keyword evidence="1" id="KW-0175">Coiled coil</keyword>
<feature type="coiled-coil region" evidence="1">
    <location>
        <begin position="31"/>
        <end position="58"/>
    </location>
</feature>
<feature type="transmembrane region" description="Helical" evidence="2">
    <location>
        <begin position="474"/>
        <end position="491"/>
    </location>
</feature>
<feature type="transmembrane region" description="Helical" evidence="2">
    <location>
        <begin position="227"/>
        <end position="248"/>
    </location>
</feature>
<protein>
    <submittedName>
        <fullName evidence="3">NADH dehydrogenase</fullName>
    </submittedName>
</protein>
<feature type="transmembrane region" description="Helical" evidence="2">
    <location>
        <begin position="751"/>
        <end position="773"/>
    </location>
</feature>
<feature type="transmembrane region" description="Helical" evidence="2">
    <location>
        <begin position="573"/>
        <end position="596"/>
    </location>
</feature>
<dbReference type="PANTHER" id="PTHR38434:SF1">
    <property type="entry name" value="BLL2549 PROTEIN"/>
    <property type="match status" value="1"/>
</dbReference>
<reference evidence="3 4" key="1">
    <citation type="journal article" date="2014" name="Genome Announc.">
        <title>Draft Genome Sequence of Bacteroides reticulotermitis Strain JCM 10512T, Isolated from the Gut of a Termite.</title>
        <authorList>
            <person name="Yuki M."/>
            <person name="Oshima K."/>
            <person name="Suda W."/>
            <person name="Sakamoto M."/>
            <person name="Iida T."/>
            <person name="Hattori M."/>
            <person name="Ohkuma M."/>
        </authorList>
    </citation>
    <scope>NUCLEOTIDE SEQUENCE [LARGE SCALE GENOMIC DNA]</scope>
    <source>
        <strain evidence="3 4">JCM 10512</strain>
    </source>
</reference>
<keyword evidence="4" id="KW-1185">Reference proteome</keyword>
<keyword evidence="2" id="KW-1133">Transmembrane helix</keyword>
<evidence type="ECO:0000313" key="3">
    <source>
        <dbReference type="EMBL" id="GAE82466.1"/>
    </source>
</evidence>
<feature type="transmembrane region" description="Helical" evidence="2">
    <location>
        <begin position="302"/>
        <end position="321"/>
    </location>
</feature>
<feature type="transmembrane region" description="Helical" evidence="2">
    <location>
        <begin position="449"/>
        <end position="468"/>
    </location>
</feature>
<dbReference type="AlphaFoldDB" id="W4UNF5"/>
<feature type="transmembrane region" description="Helical" evidence="2">
    <location>
        <begin position="725"/>
        <end position="744"/>
    </location>
</feature>
<feature type="transmembrane region" description="Helical" evidence="2">
    <location>
        <begin position="254"/>
        <end position="274"/>
    </location>
</feature>
<accession>W4UNF5</accession>
<evidence type="ECO:0000313" key="4">
    <source>
        <dbReference type="Proteomes" id="UP000019131"/>
    </source>
</evidence>
<proteinExistence type="predicted"/>
<feature type="transmembrane region" description="Helical" evidence="2">
    <location>
        <begin position="654"/>
        <end position="680"/>
    </location>
</feature>
<feature type="transmembrane region" description="Helical" evidence="2">
    <location>
        <begin position="198"/>
        <end position="215"/>
    </location>
</feature>
<feature type="transmembrane region" description="Helical" evidence="2">
    <location>
        <begin position="531"/>
        <end position="552"/>
    </location>
</feature>
<keyword evidence="2" id="KW-0812">Transmembrane</keyword>
<feature type="transmembrane region" description="Helical" evidence="2">
    <location>
        <begin position="631"/>
        <end position="648"/>
    </location>
</feature>
<dbReference type="PANTHER" id="PTHR38434">
    <property type="entry name" value="BLL2549 PROTEIN"/>
    <property type="match status" value="1"/>
</dbReference>
<dbReference type="InterPro" id="IPR019286">
    <property type="entry name" value="DUF2339_TM"/>
</dbReference>
<feature type="transmembrane region" description="Helical" evidence="2">
    <location>
        <begin position="169"/>
        <end position="186"/>
    </location>
</feature>
<dbReference type="Pfam" id="PF10101">
    <property type="entry name" value="DUF2339"/>
    <property type="match status" value="1"/>
</dbReference>
<sequence length="783" mass="89211">MSKQLFESIIVKTSFMEYLLLVVIILQAVILRQEGRRFSELTSEIQELKRKTNLLLQKLQNAPSEKAQIKAKVEETKVDAHLPNVEAARVEVVPQKVEPVLAESVMANHDRQRLMKESTPVAKEEVTMKEDRRMGDKVLPDGNKKVEYKLKKKRVSKPINYEKYIGENLFGKIGILILVVGIGLFVKYAIDKDWINETMRTVLGFIAGAVLLVLAERFRKSYRTFSSLLAGGASAVFYLTVTIAFQSYQLFSQTAAFVILVGITMLMTALSVWYDRRELAIISLIGGFLAPFLVSHGEGNYLVLYTYLAILNLGMFGLSLYKKWAELPLISFAFTYFILLIYVCVEFVFNTATEETVVVAGHLFLFATLFYFIFLLPVLSILKNEKTKINRYLVFVVIGNSFIYLGLGKLFLSHMLLTFDFSGLLSLSIAVTNLMILLGLRKRREEFRLLVYTLTGLAVTFVSIAIPLMWEARLVTMAWAVEMVMLLWLYVKSGSRVYEKGAFVLMLLTALSFCYAFSVRTIYVLNPDTIFLNRIFATNLFVGLSIGAFALLMQRYREFFCKARLLKYHPWNAIMLVASVLLLYYTFVLEFSFHLSDPVNDRVIHLFTTVCLLGISYGFRKRFPIRNCPMLYIIGIGLTVLLYLYNVSVGRIAAPATVALCFALTWLTAVVAVLHLVYVSRLYYVDKGVQKVYTIYLNIIATVLWLSLIYLFLRQLGMPDEYNAGFSVALAIAGFVQMSLGMRLHQKVLRVISLFTFGIVLLKLVLVDMWAMLQWVKLSFLFS</sequence>
<feature type="transmembrane region" description="Helical" evidence="2">
    <location>
        <begin position="692"/>
        <end position="713"/>
    </location>
</feature>
<comment type="caution">
    <text evidence="3">The sequence shown here is derived from an EMBL/GenBank/DDBJ whole genome shotgun (WGS) entry which is preliminary data.</text>
</comment>
<feature type="transmembrane region" description="Helical" evidence="2">
    <location>
        <begin position="15"/>
        <end position="31"/>
    </location>
</feature>
<feature type="transmembrane region" description="Helical" evidence="2">
    <location>
        <begin position="361"/>
        <end position="382"/>
    </location>
</feature>
<name>W4UNF5_9BACE</name>
<dbReference type="EMBL" id="BAIV01000003">
    <property type="protein sequence ID" value="GAE82466.1"/>
    <property type="molecule type" value="Genomic_DNA"/>
</dbReference>
<feature type="transmembrane region" description="Helical" evidence="2">
    <location>
        <begin position="419"/>
        <end position="440"/>
    </location>
</feature>
<dbReference type="STRING" id="1445607.JCM10512_669"/>
<evidence type="ECO:0000256" key="1">
    <source>
        <dbReference type="SAM" id="Coils"/>
    </source>
</evidence>
<organism evidence="3 4">
    <name type="scientific">Bacteroides reticulotermitis JCM 10512</name>
    <dbReference type="NCBI Taxonomy" id="1445607"/>
    <lineage>
        <taxon>Bacteria</taxon>
        <taxon>Pseudomonadati</taxon>
        <taxon>Bacteroidota</taxon>
        <taxon>Bacteroidia</taxon>
        <taxon>Bacteroidales</taxon>
        <taxon>Bacteroidaceae</taxon>
        <taxon>Bacteroides</taxon>
    </lineage>
</organism>